<accession>A0A8X6TN19</accession>
<sequence>MSVELSSTRSKIGRNCITKAEWIHPSPDLSKGLPQWTGKTIRVINSFSFCKSSNTRPIIRLDNQTTKIHPLFDTSPSGKDKPLKECLLKGTNLE</sequence>
<protein>
    <submittedName>
        <fullName evidence="1">Uncharacterized protein</fullName>
    </submittedName>
</protein>
<evidence type="ECO:0000313" key="1">
    <source>
        <dbReference type="EMBL" id="GFT25656.1"/>
    </source>
</evidence>
<name>A0A8X6TN19_NEPPI</name>
<proteinExistence type="predicted"/>
<gene>
    <name evidence="1" type="ORF">NPIL_128071</name>
</gene>
<keyword evidence="2" id="KW-1185">Reference proteome</keyword>
<reference evidence="1" key="1">
    <citation type="submission" date="2020-08" db="EMBL/GenBank/DDBJ databases">
        <title>Multicomponent nature underlies the extraordinary mechanical properties of spider dragline silk.</title>
        <authorList>
            <person name="Kono N."/>
            <person name="Nakamura H."/>
            <person name="Mori M."/>
            <person name="Yoshida Y."/>
            <person name="Ohtoshi R."/>
            <person name="Malay A.D."/>
            <person name="Moran D.A.P."/>
            <person name="Tomita M."/>
            <person name="Numata K."/>
            <person name="Arakawa K."/>
        </authorList>
    </citation>
    <scope>NUCLEOTIDE SEQUENCE</scope>
</reference>
<organism evidence="1 2">
    <name type="scientific">Nephila pilipes</name>
    <name type="common">Giant wood spider</name>
    <name type="synonym">Nephila maculata</name>
    <dbReference type="NCBI Taxonomy" id="299642"/>
    <lineage>
        <taxon>Eukaryota</taxon>
        <taxon>Metazoa</taxon>
        <taxon>Ecdysozoa</taxon>
        <taxon>Arthropoda</taxon>
        <taxon>Chelicerata</taxon>
        <taxon>Arachnida</taxon>
        <taxon>Araneae</taxon>
        <taxon>Araneomorphae</taxon>
        <taxon>Entelegynae</taxon>
        <taxon>Araneoidea</taxon>
        <taxon>Nephilidae</taxon>
        <taxon>Nephila</taxon>
    </lineage>
</organism>
<comment type="caution">
    <text evidence="1">The sequence shown here is derived from an EMBL/GenBank/DDBJ whole genome shotgun (WGS) entry which is preliminary data.</text>
</comment>
<evidence type="ECO:0000313" key="2">
    <source>
        <dbReference type="Proteomes" id="UP000887013"/>
    </source>
</evidence>
<dbReference type="Proteomes" id="UP000887013">
    <property type="component" value="Unassembled WGS sequence"/>
</dbReference>
<dbReference type="EMBL" id="BMAW01106693">
    <property type="protein sequence ID" value="GFT25656.1"/>
    <property type="molecule type" value="Genomic_DNA"/>
</dbReference>
<dbReference type="AlphaFoldDB" id="A0A8X6TN19"/>